<evidence type="ECO:0000256" key="6">
    <source>
        <dbReference type="RuleBase" id="RU003631"/>
    </source>
</evidence>
<evidence type="ECO:0000256" key="4">
    <source>
        <dbReference type="ARBA" id="ARBA00035256"/>
    </source>
</evidence>
<accession>A0A931PVV0</accession>
<reference evidence="7" key="1">
    <citation type="submission" date="2020-07" db="EMBL/GenBank/DDBJ databases">
        <title>Huge and variable diversity of episymbiotic CPR bacteria and DPANN archaea in groundwater ecosystems.</title>
        <authorList>
            <person name="He C.Y."/>
            <person name="Keren R."/>
            <person name="Whittaker M."/>
            <person name="Farag I.F."/>
            <person name="Doudna J."/>
            <person name="Cate J.H.D."/>
            <person name="Banfield J.F."/>
        </authorList>
    </citation>
    <scope>NUCLEOTIDE SEQUENCE</scope>
    <source>
        <strain evidence="7">NC_groundwater_17_Pr7_B-0.1um_64_12</strain>
    </source>
</reference>
<proteinExistence type="inferred from homology"/>
<dbReference type="HAMAP" id="MF_00291_B">
    <property type="entry name" value="Ribosomal_uS2_B"/>
    <property type="match status" value="1"/>
</dbReference>
<dbReference type="EMBL" id="JACOSL010000016">
    <property type="protein sequence ID" value="MBI1755971.1"/>
    <property type="molecule type" value="Genomic_DNA"/>
</dbReference>
<comment type="similarity">
    <text evidence="1 5 6">Belongs to the universal ribosomal protein uS2 family.</text>
</comment>
<protein>
    <recommendedName>
        <fullName evidence="4 5">Small ribosomal subunit protein uS2</fullName>
    </recommendedName>
</protein>
<dbReference type="PROSITE" id="PS00962">
    <property type="entry name" value="RIBOSOMAL_S2_1"/>
    <property type="match status" value="1"/>
</dbReference>
<sequence>MVQLSMKELLESGVHFGHQTRRWNPKMKRYIYGARNGIYIIDLHQTIKLFEDALGFVRKIVEDGGSVLFVGTKKQAQAAIKEAAQRSGQYFVSERWLGGTLTNWKTIQLRISRLKELDRMEVEGYMERLPKKEALQRREERAQLNRYLEGIRNMSALPACMFVVDVNKEGIAVREARKLGVPIVAIVDTNCDPDEVDVVIPGNDDAIRAIRLVTSKISDVILEARPIDEALTEGALTEEGEVMEEPTEGTVIEFGAVEEELLRAFGGGEE</sequence>
<name>A0A931PVV0_FIMGI</name>
<dbReference type="InterPro" id="IPR023591">
    <property type="entry name" value="Ribosomal_uS2_flav_dom_sf"/>
</dbReference>
<dbReference type="PANTHER" id="PTHR12534">
    <property type="entry name" value="30S RIBOSOMAL PROTEIN S2 PROKARYOTIC AND ORGANELLAR"/>
    <property type="match status" value="1"/>
</dbReference>
<dbReference type="Gene3D" id="1.10.287.610">
    <property type="entry name" value="Helix hairpin bin"/>
    <property type="match status" value="1"/>
</dbReference>
<comment type="caution">
    <text evidence="7">The sequence shown here is derived from an EMBL/GenBank/DDBJ whole genome shotgun (WGS) entry which is preliminary data.</text>
</comment>
<dbReference type="Pfam" id="PF00318">
    <property type="entry name" value="Ribosomal_S2"/>
    <property type="match status" value="1"/>
</dbReference>
<dbReference type="InterPro" id="IPR018130">
    <property type="entry name" value="Ribosomal_uS2_CS"/>
</dbReference>
<keyword evidence="2 5" id="KW-0689">Ribosomal protein</keyword>
<dbReference type="PANTHER" id="PTHR12534:SF0">
    <property type="entry name" value="SMALL RIBOSOMAL SUBUNIT PROTEIN US2M"/>
    <property type="match status" value="1"/>
</dbReference>
<dbReference type="Proteomes" id="UP000727962">
    <property type="component" value="Unassembled WGS sequence"/>
</dbReference>
<dbReference type="Gene3D" id="3.40.50.10490">
    <property type="entry name" value="Glucose-6-phosphate isomerase like protein, domain 1"/>
    <property type="match status" value="1"/>
</dbReference>
<evidence type="ECO:0000256" key="3">
    <source>
        <dbReference type="ARBA" id="ARBA00023274"/>
    </source>
</evidence>
<dbReference type="SUPFAM" id="SSF52313">
    <property type="entry name" value="Ribosomal protein S2"/>
    <property type="match status" value="1"/>
</dbReference>
<dbReference type="GO" id="GO:0022627">
    <property type="term" value="C:cytosolic small ribosomal subunit"/>
    <property type="evidence" value="ECO:0007669"/>
    <property type="project" value="TreeGrafter"/>
</dbReference>
<dbReference type="PRINTS" id="PR00395">
    <property type="entry name" value="RIBOSOMALS2"/>
</dbReference>
<keyword evidence="3 5" id="KW-0687">Ribonucleoprotein</keyword>
<dbReference type="FunFam" id="1.10.287.610:FF:000001">
    <property type="entry name" value="30S ribosomal protein S2"/>
    <property type="match status" value="1"/>
</dbReference>
<evidence type="ECO:0000256" key="2">
    <source>
        <dbReference type="ARBA" id="ARBA00022980"/>
    </source>
</evidence>
<evidence type="ECO:0000313" key="7">
    <source>
        <dbReference type="EMBL" id="MBI1755971.1"/>
    </source>
</evidence>
<organism evidence="7 8">
    <name type="scientific">Fimbriimonas ginsengisoli</name>
    <dbReference type="NCBI Taxonomy" id="1005039"/>
    <lineage>
        <taxon>Bacteria</taxon>
        <taxon>Bacillati</taxon>
        <taxon>Armatimonadota</taxon>
        <taxon>Fimbriimonadia</taxon>
        <taxon>Fimbriimonadales</taxon>
        <taxon>Fimbriimonadaceae</taxon>
        <taxon>Fimbriimonas</taxon>
    </lineage>
</organism>
<dbReference type="GO" id="GO:0006412">
    <property type="term" value="P:translation"/>
    <property type="evidence" value="ECO:0007669"/>
    <property type="project" value="UniProtKB-UniRule"/>
</dbReference>
<evidence type="ECO:0000256" key="5">
    <source>
        <dbReference type="HAMAP-Rule" id="MF_00291"/>
    </source>
</evidence>
<dbReference type="CDD" id="cd01425">
    <property type="entry name" value="RPS2"/>
    <property type="match status" value="1"/>
</dbReference>
<dbReference type="NCBIfam" id="TIGR01011">
    <property type="entry name" value="rpsB_bact"/>
    <property type="match status" value="1"/>
</dbReference>
<dbReference type="PROSITE" id="PS00963">
    <property type="entry name" value="RIBOSOMAL_S2_2"/>
    <property type="match status" value="1"/>
</dbReference>
<dbReference type="InterPro" id="IPR005706">
    <property type="entry name" value="Ribosomal_uS2_bac/mit/plastid"/>
</dbReference>
<evidence type="ECO:0000313" key="8">
    <source>
        <dbReference type="Proteomes" id="UP000727962"/>
    </source>
</evidence>
<dbReference type="InterPro" id="IPR001865">
    <property type="entry name" value="Ribosomal_uS2"/>
</dbReference>
<dbReference type="AlphaFoldDB" id="A0A931PVV0"/>
<evidence type="ECO:0000256" key="1">
    <source>
        <dbReference type="ARBA" id="ARBA00006242"/>
    </source>
</evidence>
<dbReference type="GO" id="GO:0003735">
    <property type="term" value="F:structural constituent of ribosome"/>
    <property type="evidence" value="ECO:0007669"/>
    <property type="project" value="InterPro"/>
</dbReference>
<gene>
    <name evidence="5 7" type="primary">rpsB</name>
    <name evidence="7" type="ORF">HYR64_02560</name>
</gene>